<dbReference type="OrthoDB" id="4696546at2"/>
<accession>A0A124E8N4</accession>
<protein>
    <recommendedName>
        <fullName evidence="1">DUF7257 domain-containing protein</fullName>
    </recommendedName>
</protein>
<dbReference type="EMBL" id="BCTB01000042">
    <property type="protein sequence ID" value="GAT16314.1"/>
    <property type="molecule type" value="Genomic_DNA"/>
</dbReference>
<dbReference type="Proteomes" id="UP000069654">
    <property type="component" value="Unassembled WGS sequence"/>
</dbReference>
<comment type="caution">
    <text evidence="2">The sequence shown here is derived from an EMBL/GenBank/DDBJ whole genome shotgun (WGS) entry which is preliminary data.</text>
</comment>
<gene>
    <name evidence="2" type="ORF">RMCT_3283</name>
</gene>
<dbReference type="Pfam" id="PF23918">
    <property type="entry name" value="DUF7257"/>
    <property type="match status" value="1"/>
</dbReference>
<dbReference type="STRING" id="1797.RMCT_3283"/>
<dbReference type="InterPro" id="IPR055681">
    <property type="entry name" value="DUF7257"/>
</dbReference>
<evidence type="ECO:0000313" key="2">
    <source>
        <dbReference type="EMBL" id="GAT16314.1"/>
    </source>
</evidence>
<evidence type="ECO:0000313" key="3">
    <source>
        <dbReference type="Proteomes" id="UP000069654"/>
    </source>
</evidence>
<sequence>MARRYFGDQPVARRYFGSIPIKARYFGDQLVWSSARIGDHFNRPDAPTLGPDWTDHGPSATYKAGVVNGMCRLAVPDGLLALALITSRQRYNAAILDKDDGYIEFRIGSQGSGPSITGDLCRTTVFARVSNNGFTHGVGIGLDSSTIRIVRRVNNTETVTENCGAFSAGDIIRYDFRGDLHTVRRNGKFAGEWEDTGQTAARGPDYRSLGLAVMASKDLLGPRRFGPAIDYIDMV</sequence>
<dbReference type="RefSeq" id="WP_003925114.1">
    <property type="nucleotide sequence ID" value="NZ_BCTB01000042.1"/>
</dbReference>
<proteinExistence type="predicted"/>
<reference evidence="2 3" key="1">
    <citation type="journal article" date="2016" name="Genome Announc.">
        <title>Draft Genome Sequences of Five Rapidly Growing Mycobacterium Species, M. thermoresistibile, M. fortuitum subsp. acetamidolyticum, M. canariasense, M. brisbanense, and M. novocastrense.</title>
        <authorList>
            <person name="Katahira K."/>
            <person name="Ogura Y."/>
            <person name="Gotoh Y."/>
            <person name="Hayashi T."/>
        </authorList>
    </citation>
    <scope>NUCLEOTIDE SEQUENCE [LARGE SCALE GENOMIC DNA]</scope>
    <source>
        <strain evidence="2 3">JCM6362</strain>
    </source>
</reference>
<name>A0A124E8N4_MYCTH</name>
<evidence type="ECO:0000259" key="1">
    <source>
        <dbReference type="Pfam" id="PF23918"/>
    </source>
</evidence>
<feature type="domain" description="DUF7257" evidence="1">
    <location>
        <begin position="35"/>
        <end position="221"/>
    </location>
</feature>
<organism evidence="2 3">
    <name type="scientific">Mycolicibacterium thermoresistibile</name>
    <name type="common">Mycobacterium thermoresistibile</name>
    <dbReference type="NCBI Taxonomy" id="1797"/>
    <lineage>
        <taxon>Bacteria</taxon>
        <taxon>Bacillati</taxon>
        <taxon>Actinomycetota</taxon>
        <taxon>Actinomycetes</taxon>
        <taxon>Mycobacteriales</taxon>
        <taxon>Mycobacteriaceae</taxon>
        <taxon>Mycolicibacterium</taxon>
    </lineage>
</organism>
<dbReference type="AlphaFoldDB" id="A0A124E8N4"/>
<reference evidence="3" key="2">
    <citation type="submission" date="2016-02" db="EMBL/GenBank/DDBJ databases">
        <title>Draft genome sequence of five rapidly growing Mycobacterium species.</title>
        <authorList>
            <person name="Katahira K."/>
            <person name="Gotou Y."/>
            <person name="Iida K."/>
            <person name="Ogura Y."/>
            <person name="Hayashi T."/>
        </authorList>
    </citation>
    <scope>NUCLEOTIDE SEQUENCE [LARGE SCALE GENOMIC DNA]</scope>
    <source>
        <strain evidence="3">JCM6362</strain>
    </source>
</reference>